<dbReference type="CDD" id="cd06261">
    <property type="entry name" value="TM_PBP2"/>
    <property type="match status" value="1"/>
</dbReference>
<feature type="transmembrane region" description="Helical" evidence="9">
    <location>
        <begin position="359"/>
        <end position="381"/>
    </location>
</feature>
<comment type="subcellular location">
    <subcellularLocation>
        <location evidence="1 9">Cell membrane</location>
        <topology evidence="1 9">Multi-pass membrane protein</topology>
    </subcellularLocation>
</comment>
<dbReference type="GO" id="GO:1990060">
    <property type="term" value="C:maltose transport complex"/>
    <property type="evidence" value="ECO:0007669"/>
    <property type="project" value="TreeGrafter"/>
</dbReference>
<evidence type="ECO:0000256" key="7">
    <source>
        <dbReference type="ARBA" id="ARBA00022989"/>
    </source>
</evidence>
<dbReference type="EMBL" id="FPKS01000003">
    <property type="protein sequence ID" value="SFZ72913.1"/>
    <property type="molecule type" value="Genomic_DNA"/>
</dbReference>
<sequence>MAKKRKINAESIVSEAERHLSIRDVWNAGSAEKLTFFIMGFNQLKHKQFAKGAMFLLLEIAFLGWLAFSGISALSLLTTLGPNKKMTTGLDKDGIPVTIQPDNSVIILLWGVLAILIIAAFVVLFIQNYKSNKHLVYLTQTGQHIPSNKEELASLLDSNLHKTLMAVPLLGVFLFTILPTLYMITMAFTNYNKEHAIAFSWTGLTSFGQILSGNLAGTFFPVLIWTLIWAVLATATTFLGGVLLAMLIESKGIKGKGMWRTIFVIVFAVPQFVTLLLMAQFLNTQGALNNLLMDWHIISEPIKFITTDSNAWVSRATVIVVNMWIGIPVSMLTSTAIIQNLPQDQIEAARIDGANSFKIFKSITFPQILFVMTPALIQQFIGNINNFNVIYLLTGGWPMNANYNSAGETDLLVTWLYKLVFGQTQQYNVAAALGILIFIVNASISLIAYRRTNAFKEG</sequence>
<evidence type="ECO:0000256" key="9">
    <source>
        <dbReference type="RuleBase" id="RU363032"/>
    </source>
</evidence>
<dbReference type="GO" id="GO:0042956">
    <property type="term" value="P:maltodextrin transmembrane transport"/>
    <property type="evidence" value="ECO:0007669"/>
    <property type="project" value="TreeGrafter"/>
</dbReference>
<feature type="domain" description="ABC transmembrane type-1" evidence="11">
    <location>
        <begin position="223"/>
        <end position="448"/>
    </location>
</feature>
<dbReference type="PROSITE" id="PS50928">
    <property type="entry name" value="ABC_TM1"/>
    <property type="match status" value="1"/>
</dbReference>
<dbReference type="Gene3D" id="1.10.3720.10">
    <property type="entry name" value="MetI-like"/>
    <property type="match status" value="1"/>
</dbReference>
<evidence type="ECO:0000313" key="12">
    <source>
        <dbReference type="EMBL" id="PCS03934.1"/>
    </source>
</evidence>
<proteinExistence type="inferred from homology"/>
<evidence type="ECO:0000313" key="14">
    <source>
        <dbReference type="Proteomes" id="UP000185655"/>
    </source>
</evidence>
<name>A0A1K2H850_9LACT</name>
<feature type="transmembrane region" description="Helical" evidence="9">
    <location>
        <begin position="316"/>
        <end position="338"/>
    </location>
</feature>
<keyword evidence="6 9" id="KW-0812">Transmembrane</keyword>
<dbReference type="InterPro" id="IPR035906">
    <property type="entry name" value="MetI-like_sf"/>
</dbReference>
<keyword evidence="7 9" id="KW-1133">Transmembrane helix</keyword>
<dbReference type="EMBL" id="JXJT01000007">
    <property type="protein sequence ID" value="PCS03934.1"/>
    <property type="molecule type" value="Genomic_DNA"/>
</dbReference>
<dbReference type="AlphaFoldDB" id="A0A1K2H850"/>
<dbReference type="InterPro" id="IPR000515">
    <property type="entry name" value="MetI-like"/>
</dbReference>
<dbReference type="GO" id="GO:0015423">
    <property type="term" value="F:ABC-type maltose transporter activity"/>
    <property type="evidence" value="ECO:0007669"/>
    <property type="project" value="TreeGrafter"/>
</dbReference>
<reference evidence="13 14" key="2">
    <citation type="submission" date="2016-11" db="EMBL/GenBank/DDBJ databases">
        <authorList>
            <person name="Jaros S."/>
            <person name="Januszkiewicz K."/>
            <person name="Wedrychowicz H."/>
        </authorList>
    </citation>
    <scope>NUCLEOTIDE SEQUENCE [LARGE SCALE GENOMIC DNA]</scope>
    <source>
        <strain evidence="13 14">DSM 22330</strain>
    </source>
</reference>
<dbReference type="SUPFAM" id="SSF161098">
    <property type="entry name" value="MetI-like"/>
    <property type="match status" value="1"/>
</dbReference>
<evidence type="ECO:0000256" key="5">
    <source>
        <dbReference type="ARBA" id="ARBA00022597"/>
    </source>
</evidence>
<dbReference type="Proteomes" id="UP000218979">
    <property type="component" value="Unassembled WGS sequence"/>
</dbReference>
<feature type="transmembrane region" description="Helical" evidence="9">
    <location>
        <begin position="105"/>
        <end position="126"/>
    </location>
</feature>
<keyword evidence="15" id="KW-1185">Reference proteome</keyword>
<accession>A0A1K2H850</accession>
<evidence type="ECO:0000256" key="10">
    <source>
        <dbReference type="RuleBase" id="RU367050"/>
    </source>
</evidence>
<protein>
    <recommendedName>
        <fullName evidence="10">Maltose/maltodextrin transport system permease protein</fullName>
    </recommendedName>
</protein>
<keyword evidence="3 9" id="KW-0813">Transport</keyword>
<dbReference type="GO" id="GO:0015031">
    <property type="term" value="P:protein transport"/>
    <property type="evidence" value="ECO:0007669"/>
    <property type="project" value="UniProtKB-KW"/>
</dbReference>
<evidence type="ECO:0000256" key="3">
    <source>
        <dbReference type="ARBA" id="ARBA00022448"/>
    </source>
</evidence>
<feature type="transmembrane region" description="Helical" evidence="9">
    <location>
        <begin position="222"/>
        <end position="247"/>
    </location>
</feature>
<dbReference type="RefSeq" id="WP_072353486.1">
    <property type="nucleotide sequence ID" value="NZ_FPKS01000003.1"/>
</dbReference>
<dbReference type="OrthoDB" id="9778687at2"/>
<evidence type="ECO:0000256" key="8">
    <source>
        <dbReference type="ARBA" id="ARBA00023136"/>
    </source>
</evidence>
<dbReference type="Pfam" id="PF00528">
    <property type="entry name" value="BPD_transp_1"/>
    <property type="match status" value="1"/>
</dbReference>
<feature type="transmembrane region" description="Helical" evidence="9">
    <location>
        <begin position="259"/>
        <end position="282"/>
    </location>
</feature>
<evidence type="ECO:0000313" key="13">
    <source>
        <dbReference type="EMBL" id="SFZ72913.1"/>
    </source>
</evidence>
<evidence type="ECO:0000256" key="4">
    <source>
        <dbReference type="ARBA" id="ARBA00022475"/>
    </source>
</evidence>
<gene>
    <name evidence="12" type="ORF">RR45_GL001962</name>
    <name evidence="13" type="ORF">SAMN02746068_00688</name>
</gene>
<dbReference type="STRING" id="1122154.SAMN02746068_00688"/>
<evidence type="ECO:0000313" key="15">
    <source>
        <dbReference type="Proteomes" id="UP000218979"/>
    </source>
</evidence>
<comment type="function">
    <text evidence="10">Part of the ABC transporter complex MalEFGK involved in maltose/maltodextrin import. Probably responsible for the translocation of the substrate across the membrane.</text>
</comment>
<dbReference type="Proteomes" id="UP000185655">
    <property type="component" value="Unassembled WGS sequence"/>
</dbReference>
<feature type="transmembrane region" description="Helical" evidence="9">
    <location>
        <begin position="53"/>
        <end position="77"/>
    </location>
</feature>
<reference evidence="12 15" key="1">
    <citation type="submission" date="2014-12" db="EMBL/GenBank/DDBJ databases">
        <title>Draft genome sequences of 10 type strains of Lactococcus.</title>
        <authorList>
            <person name="Sun Z."/>
            <person name="Zhong Z."/>
            <person name="Liu W."/>
            <person name="Zhang W."/>
            <person name="Zhang H."/>
        </authorList>
    </citation>
    <scope>NUCLEOTIDE SEQUENCE [LARGE SCALE GENOMIC DNA]</scope>
    <source>
        <strain evidence="12 15">DSM 22330</strain>
    </source>
</reference>
<evidence type="ECO:0000256" key="1">
    <source>
        <dbReference type="ARBA" id="ARBA00004651"/>
    </source>
</evidence>
<organism evidence="13 14">
    <name type="scientific">Pseudolactococcus chungangensis CAU 28 = DSM 22330</name>
    <dbReference type="NCBI Taxonomy" id="1122154"/>
    <lineage>
        <taxon>Bacteria</taxon>
        <taxon>Bacillati</taxon>
        <taxon>Bacillota</taxon>
        <taxon>Bacilli</taxon>
        <taxon>Lactobacillales</taxon>
        <taxon>Streptococcaceae</taxon>
        <taxon>Pseudolactococcus</taxon>
    </lineage>
</organism>
<feature type="transmembrane region" description="Helical" evidence="9">
    <location>
        <begin position="427"/>
        <end position="449"/>
    </location>
</feature>
<evidence type="ECO:0000256" key="2">
    <source>
        <dbReference type="ARBA" id="ARBA00009047"/>
    </source>
</evidence>
<keyword evidence="5 10" id="KW-0762">Sugar transport</keyword>
<comment type="similarity">
    <text evidence="2 10">Belongs to the binding-protein-dependent transport system permease family. MalFG subfamily.</text>
</comment>
<keyword evidence="4 10" id="KW-1003">Cell membrane</keyword>
<evidence type="ECO:0000259" key="11">
    <source>
        <dbReference type="PROSITE" id="PS50928"/>
    </source>
</evidence>
<keyword evidence="8 9" id="KW-0472">Membrane</keyword>
<dbReference type="PANTHER" id="PTHR47314">
    <property type="entry name" value="MALTOSE/MALTODEXTRIN TRANSPORT SYSTEM PERMEASE PROTEIN MALF"/>
    <property type="match status" value="1"/>
</dbReference>
<dbReference type="PANTHER" id="PTHR47314:SF1">
    <property type="entry name" value="MALTOSE_MALTODEXTRIN TRANSPORT SYSTEM PERMEASE PROTEIN MALF"/>
    <property type="match status" value="1"/>
</dbReference>
<feature type="transmembrane region" description="Helical" evidence="9">
    <location>
        <begin position="164"/>
        <end position="184"/>
    </location>
</feature>
<dbReference type="GO" id="GO:0015833">
    <property type="term" value="P:peptide transport"/>
    <property type="evidence" value="ECO:0007669"/>
    <property type="project" value="UniProtKB-KW"/>
</dbReference>
<evidence type="ECO:0000256" key="6">
    <source>
        <dbReference type="ARBA" id="ARBA00022692"/>
    </source>
</evidence>